<comment type="caution">
    <text evidence="8">The sequence shown here is derived from an EMBL/GenBank/DDBJ whole genome shotgun (WGS) entry which is preliminary data.</text>
</comment>
<dbReference type="PIRSF" id="PIRSF006603">
    <property type="entry name" value="DinF"/>
    <property type="match status" value="1"/>
</dbReference>
<dbReference type="CDD" id="cd13142">
    <property type="entry name" value="MATE_like_12"/>
    <property type="match status" value="1"/>
</dbReference>
<accession>A0A444VX88</accession>
<dbReference type="InterPro" id="IPR048279">
    <property type="entry name" value="MdtK-like"/>
</dbReference>
<dbReference type="PANTHER" id="PTHR43549">
    <property type="entry name" value="MULTIDRUG RESISTANCE PROTEIN YPNP-RELATED"/>
    <property type="match status" value="1"/>
</dbReference>
<feature type="transmembrane region" description="Helical" evidence="7">
    <location>
        <begin position="360"/>
        <end position="384"/>
    </location>
</feature>
<sequence>MKKNELLEGPILSSLLKLAVPIMIANLLQAAYQLVDAFWVGRLGGDAVAAVSISTPVIFLTIALGTGLAIAGSILIAQYFGAGNQKMVNHVAAQTLSMVIIVSVFLSIIGYILSPYFLYLLKVEPTVYVDALGFMRVAFVGLVFSFGFMIFQSIMRGVGRVTLPVYIVLGTVILNFALDPLFIYGWNFIPALGVKGAALATLSTQLLAIIIGFAILFRGKHGIHLRIADFKPDYKHIKRAFEIGFPSSIEQSMRALGMMAITFLIVRFGTLTVASYGAGSNLIQLILIPALGLSMAIATLVGQNIGAGNVTRAAEISKLGAYLGFGLLSGLGIIAFIFAPYLIAFFVPNDQAVIEGGTELLRITCLSWGFLGLQLCLTGVFRAVGNTKLPMILTLVSQWVIQFPLAYILSHNTSLGKIGIWWAFPIASVVTALITVVIYAKGDWKKERLTGKTNKLIDKVESEIVKEGFDISK</sequence>
<feature type="transmembrane region" description="Helical" evidence="7">
    <location>
        <begin position="47"/>
        <end position="80"/>
    </location>
</feature>
<proteinExistence type="predicted"/>
<evidence type="ECO:0000256" key="4">
    <source>
        <dbReference type="ARBA" id="ARBA00022692"/>
    </source>
</evidence>
<keyword evidence="5 7" id="KW-1133">Transmembrane helix</keyword>
<dbReference type="InterPro" id="IPR002528">
    <property type="entry name" value="MATE_fam"/>
</dbReference>
<dbReference type="EMBL" id="JUIV01000010">
    <property type="protein sequence ID" value="RYJ38201.1"/>
    <property type="molecule type" value="Genomic_DNA"/>
</dbReference>
<feature type="transmembrane region" description="Helical" evidence="7">
    <location>
        <begin position="421"/>
        <end position="440"/>
    </location>
</feature>
<evidence type="ECO:0000313" key="8">
    <source>
        <dbReference type="EMBL" id="RYJ38201.1"/>
    </source>
</evidence>
<dbReference type="Pfam" id="PF01554">
    <property type="entry name" value="MatE"/>
    <property type="match status" value="2"/>
</dbReference>
<name>A0A444VX88_9FLAO</name>
<feature type="transmembrane region" description="Helical" evidence="7">
    <location>
        <begin position="163"/>
        <end position="184"/>
    </location>
</feature>
<feature type="transmembrane region" description="Helical" evidence="7">
    <location>
        <begin position="133"/>
        <end position="151"/>
    </location>
</feature>
<evidence type="ECO:0000256" key="2">
    <source>
        <dbReference type="ARBA" id="ARBA00022448"/>
    </source>
</evidence>
<keyword evidence="4 7" id="KW-0812">Transmembrane</keyword>
<dbReference type="GO" id="GO:0005886">
    <property type="term" value="C:plasma membrane"/>
    <property type="evidence" value="ECO:0007669"/>
    <property type="project" value="UniProtKB-SubCell"/>
</dbReference>
<dbReference type="OrthoDB" id="9811110at2"/>
<evidence type="ECO:0000256" key="3">
    <source>
        <dbReference type="ARBA" id="ARBA00022475"/>
    </source>
</evidence>
<evidence type="ECO:0000313" key="9">
    <source>
        <dbReference type="Proteomes" id="UP000290433"/>
    </source>
</evidence>
<feature type="transmembrane region" description="Helical" evidence="7">
    <location>
        <begin position="322"/>
        <end position="348"/>
    </location>
</feature>
<gene>
    <name evidence="8" type="ORF">NU08_2816</name>
</gene>
<feature type="transmembrane region" description="Helical" evidence="7">
    <location>
        <begin position="255"/>
        <end position="276"/>
    </location>
</feature>
<keyword evidence="6 7" id="KW-0472">Membrane</keyword>
<dbReference type="InterPro" id="IPR052031">
    <property type="entry name" value="Membrane_Transporter-Flippase"/>
</dbReference>
<comment type="subcellular location">
    <subcellularLocation>
        <location evidence="1">Cell membrane</location>
        <topology evidence="1">Multi-pass membrane protein</topology>
    </subcellularLocation>
</comment>
<evidence type="ECO:0000256" key="5">
    <source>
        <dbReference type="ARBA" id="ARBA00022989"/>
    </source>
</evidence>
<dbReference type="GO" id="GO:0015297">
    <property type="term" value="F:antiporter activity"/>
    <property type="evidence" value="ECO:0007669"/>
    <property type="project" value="InterPro"/>
</dbReference>
<dbReference type="AlphaFoldDB" id="A0A444VX88"/>
<keyword evidence="3" id="KW-1003">Cell membrane</keyword>
<organism evidence="8 9">
    <name type="scientific">Flavobacterium anhuiense</name>
    <dbReference type="NCBI Taxonomy" id="459526"/>
    <lineage>
        <taxon>Bacteria</taxon>
        <taxon>Pseudomonadati</taxon>
        <taxon>Bacteroidota</taxon>
        <taxon>Flavobacteriia</taxon>
        <taxon>Flavobacteriales</taxon>
        <taxon>Flavobacteriaceae</taxon>
        <taxon>Flavobacterium</taxon>
    </lineage>
</organism>
<feature type="transmembrane region" description="Helical" evidence="7">
    <location>
        <begin position="196"/>
        <end position="217"/>
    </location>
</feature>
<evidence type="ECO:0000256" key="7">
    <source>
        <dbReference type="SAM" id="Phobius"/>
    </source>
</evidence>
<evidence type="ECO:0000256" key="1">
    <source>
        <dbReference type="ARBA" id="ARBA00004651"/>
    </source>
</evidence>
<reference evidence="8 9" key="1">
    <citation type="submission" date="2014-12" db="EMBL/GenBank/DDBJ databases">
        <title>Genome sequence of Flavobacterium anhuiense RCM74.</title>
        <authorList>
            <person name="Kim J.F."/>
            <person name="Song J.Y."/>
            <person name="Kwak M.-J."/>
            <person name="Lee S.-W."/>
        </authorList>
    </citation>
    <scope>NUCLEOTIDE SEQUENCE [LARGE SCALE GENOMIC DNA]</scope>
    <source>
        <strain evidence="8 9">RCM74</strain>
    </source>
</reference>
<dbReference type="PANTHER" id="PTHR43549:SF2">
    <property type="entry name" value="MULTIDRUG RESISTANCE PROTEIN NORM-RELATED"/>
    <property type="match status" value="1"/>
</dbReference>
<dbReference type="Proteomes" id="UP000290433">
    <property type="component" value="Unassembled WGS sequence"/>
</dbReference>
<dbReference type="RefSeq" id="WP_129747720.1">
    <property type="nucleotide sequence ID" value="NZ_JUIV01000010.1"/>
</dbReference>
<feature type="transmembrane region" description="Helical" evidence="7">
    <location>
        <begin position="92"/>
        <end position="113"/>
    </location>
</feature>
<dbReference type="NCBIfam" id="TIGR00797">
    <property type="entry name" value="matE"/>
    <property type="match status" value="1"/>
</dbReference>
<feature type="transmembrane region" description="Helical" evidence="7">
    <location>
        <begin position="282"/>
        <end position="301"/>
    </location>
</feature>
<feature type="transmembrane region" description="Helical" evidence="7">
    <location>
        <begin position="391"/>
        <end position="409"/>
    </location>
</feature>
<keyword evidence="2" id="KW-0813">Transport</keyword>
<protein>
    <submittedName>
        <fullName evidence="8">Efflux pump protein</fullName>
    </submittedName>
</protein>
<dbReference type="GO" id="GO:0042910">
    <property type="term" value="F:xenobiotic transmembrane transporter activity"/>
    <property type="evidence" value="ECO:0007669"/>
    <property type="project" value="InterPro"/>
</dbReference>
<evidence type="ECO:0000256" key="6">
    <source>
        <dbReference type="ARBA" id="ARBA00023136"/>
    </source>
</evidence>
<feature type="transmembrane region" description="Helical" evidence="7">
    <location>
        <begin position="12"/>
        <end position="35"/>
    </location>
</feature>